<proteinExistence type="predicted"/>
<protein>
    <submittedName>
        <fullName evidence="9">MFS transporter</fullName>
    </submittedName>
</protein>
<dbReference type="InterPro" id="IPR050189">
    <property type="entry name" value="MFS_Efflux_Transporters"/>
</dbReference>
<evidence type="ECO:0000256" key="7">
    <source>
        <dbReference type="SAM" id="Phobius"/>
    </source>
</evidence>
<gene>
    <name evidence="9" type="ORF">ACFP1L_10030</name>
</gene>
<feature type="transmembrane region" description="Helical" evidence="7">
    <location>
        <begin position="163"/>
        <end position="182"/>
    </location>
</feature>
<keyword evidence="2" id="KW-0813">Transport</keyword>
<dbReference type="InterPro" id="IPR020846">
    <property type="entry name" value="MFS_dom"/>
</dbReference>
<feature type="transmembrane region" description="Helical" evidence="7">
    <location>
        <begin position="328"/>
        <end position="348"/>
    </location>
</feature>
<comment type="subcellular location">
    <subcellularLocation>
        <location evidence="1">Cell membrane</location>
        <topology evidence="1">Multi-pass membrane protein</topology>
    </subcellularLocation>
</comment>
<evidence type="ECO:0000256" key="1">
    <source>
        <dbReference type="ARBA" id="ARBA00004651"/>
    </source>
</evidence>
<dbReference type="Pfam" id="PF07690">
    <property type="entry name" value="MFS_1"/>
    <property type="match status" value="1"/>
</dbReference>
<feature type="transmembrane region" description="Helical" evidence="7">
    <location>
        <begin position="12"/>
        <end position="33"/>
    </location>
</feature>
<name>A0ABW1SLM8_9LACO</name>
<dbReference type="InterPro" id="IPR011701">
    <property type="entry name" value="MFS"/>
</dbReference>
<keyword evidence="5 7" id="KW-1133">Transmembrane helix</keyword>
<evidence type="ECO:0000313" key="10">
    <source>
        <dbReference type="Proteomes" id="UP001596171"/>
    </source>
</evidence>
<evidence type="ECO:0000259" key="8">
    <source>
        <dbReference type="PROSITE" id="PS50850"/>
    </source>
</evidence>
<dbReference type="CDD" id="cd17473">
    <property type="entry name" value="MFS_arabinose_efflux_permease_like"/>
    <property type="match status" value="1"/>
</dbReference>
<keyword evidence="6 7" id="KW-0472">Membrane</keyword>
<evidence type="ECO:0000256" key="4">
    <source>
        <dbReference type="ARBA" id="ARBA00022692"/>
    </source>
</evidence>
<organism evidence="9 10">
    <name type="scientific">Lactiplantibacillus nangangensis</name>
    <dbReference type="NCBI Taxonomy" id="2559917"/>
    <lineage>
        <taxon>Bacteria</taxon>
        <taxon>Bacillati</taxon>
        <taxon>Bacillota</taxon>
        <taxon>Bacilli</taxon>
        <taxon>Lactobacillales</taxon>
        <taxon>Lactobacillaceae</taxon>
        <taxon>Lactiplantibacillus</taxon>
    </lineage>
</organism>
<keyword evidence="10" id="KW-1185">Reference proteome</keyword>
<feature type="transmembrane region" description="Helical" evidence="7">
    <location>
        <begin position="241"/>
        <end position="260"/>
    </location>
</feature>
<feature type="transmembrane region" description="Helical" evidence="7">
    <location>
        <begin position="76"/>
        <end position="94"/>
    </location>
</feature>
<dbReference type="EMBL" id="JBHSSE010000019">
    <property type="protein sequence ID" value="MFC6202207.1"/>
    <property type="molecule type" value="Genomic_DNA"/>
</dbReference>
<evidence type="ECO:0000256" key="5">
    <source>
        <dbReference type="ARBA" id="ARBA00022989"/>
    </source>
</evidence>
<dbReference type="PROSITE" id="PS50850">
    <property type="entry name" value="MFS"/>
    <property type="match status" value="1"/>
</dbReference>
<accession>A0ABW1SLM8</accession>
<comment type="caution">
    <text evidence="9">The sequence shown here is derived from an EMBL/GenBank/DDBJ whole genome shotgun (WGS) entry which is preliminary data.</text>
</comment>
<keyword evidence="3" id="KW-1003">Cell membrane</keyword>
<dbReference type="PANTHER" id="PTHR43124">
    <property type="entry name" value="PURINE EFFLUX PUMP PBUE"/>
    <property type="match status" value="1"/>
</dbReference>
<feature type="transmembrane region" description="Helical" evidence="7">
    <location>
        <begin position="134"/>
        <end position="157"/>
    </location>
</feature>
<evidence type="ECO:0000256" key="2">
    <source>
        <dbReference type="ARBA" id="ARBA00022448"/>
    </source>
</evidence>
<dbReference type="SUPFAM" id="SSF103473">
    <property type="entry name" value="MFS general substrate transporter"/>
    <property type="match status" value="1"/>
</dbReference>
<dbReference type="InterPro" id="IPR036259">
    <property type="entry name" value="MFS_trans_sf"/>
</dbReference>
<feature type="transmembrane region" description="Helical" evidence="7">
    <location>
        <begin position="360"/>
        <end position="377"/>
    </location>
</feature>
<feature type="transmembrane region" description="Helical" evidence="7">
    <location>
        <begin position="106"/>
        <end position="127"/>
    </location>
</feature>
<evidence type="ECO:0000256" key="6">
    <source>
        <dbReference type="ARBA" id="ARBA00023136"/>
    </source>
</evidence>
<dbReference type="Gene3D" id="1.20.1250.20">
    <property type="entry name" value="MFS general substrate transporter like domains"/>
    <property type="match status" value="1"/>
</dbReference>
<feature type="transmembrane region" description="Helical" evidence="7">
    <location>
        <begin position="291"/>
        <end position="312"/>
    </location>
</feature>
<sequence>MSATQPAQWTTVSILSLSTVSGISTVITGLIPQLTKQFPQVPTTVIEWLVTIANLSALITLLINPQLTQKFGIRPVVISGLLLSAVAGAFPMLSTNFTLIMLSRGILGLGIGLFSPHAISLIAHVYHGERRARLLGYQTGLSALGNAVLLALAGWLVVISWQAVFWLYLVLALIAVLVWRFVPETNRQTTTTKLGHAKLPLSHWGLAGLTFITYLLIWGVQLKLPSLFADRHFGNASSLNWTLAAMNLGGLVAGLTFGRLHKRLHRYTLTLGYAGAALSVALLWGTNQATIAMGAAIFFNFIYSYTGPYLVFTSNSGLADTQINTMSSYLTIATIISAFFAPLVWNLLGQWGPGVLTDNVMLWITLILALIAVASVFKPSRKGPIPHGK</sequence>
<evidence type="ECO:0000313" key="9">
    <source>
        <dbReference type="EMBL" id="MFC6202207.1"/>
    </source>
</evidence>
<feature type="transmembrane region" description="Helical" evidence="7">
    <location>
        <begin position="203"/>
        <end position="221"/>
    </location>
</feature>
<dbReference type="Proteomes" id="UP001596171">
    <property type="component" value="Unassembled WGS sequence"/>
</dbReference>
<feature type="transmembrane region" description="Helical" evidence="7">
    <location>
        <begin position="267"/>
        <end position="285"/>
    </location>
</feature>
<keyword evidence="4 7" id="KW-0812">Transmembrane</keyword>
<dbReference type="RefSeq" id="WP_137616488.1">
    <property type="nucleotide sequence ID" value="NZ_BJDI01000009.1"/>
</dbReference>
<reference evidence="10" key="1">
    <citation type="journal article" date="2019" name="Int. J. Syst. Evol. Microbiol.">
        <title>The Global Catalogue of Microorganisms (GCM) 10K type strain sequencing project: providing services to taxonomists for standard genome sequencing and annotation.</title>
        <authorList>
            <consortium name="The Broad Institute Genomics Platform"/>
            <consortium name="The Broad Institute Genome Sequencing Center for Infectious Disease"/>
            <person name="Wu L."/>
            <person name="Ma J."/>
        </authorList>
    </citation>
    <scope>NUCLEOTIDE SEQUENCE [LARGE SCALE GENOMIC DNA]</scope>
    <source>
        <strain evidence="10">CCM 8930</strain>
    </source>
</reference>
<evidence type="ECO:0000256" key="3">
    <source>
        <dbReference type="ARBA" id="ARBA00022475"/>
    </source>
</evidence>
<feature type="transmembrane region" description="Helical" evidence="7">
    <location>
        <begin position="45"/>
        <end position="64"/>
    </location>
</feature>
<dbReference type="PANTHER" id="PTHR43124:SF3">
    <property type="entry name" value="CHLORAMPHENICOL EFFLUX PUMP RV0191"/>
    <property type="match status" value="1"/>
</dbReference>
<feature type="domain" description="Major facilitator superfamily (MFS) profile" evidence="8">
    <location>
        <begin position="1"/>
        <end position="382"/>
    </location>
</feature>